<dbReference type="OrthoDB" id="4397392at2759"/>
<evidence type="ECO:0000313" key="1">
    <source>
        <dbReference type="EMBL" id="PYH75509.1"/>
    </source>
</evidence>
<organism evidence="1 2">
    <name type="scientific">Aspergillus uvarum CBS 121591</name>
    <dbReference type="NCBI Taxonomy" id="1448315"/>
    <lineage>
        <taxon>Eukaryota</taxon>
        <taxon>Fungi</taxon>
        <taxon>Dikarya</taxon>
        <taxon>Ascomycota</taxon>
        <taxon>Pezizomycotina</taxon>
        <taxon>Eurotiomycetes</taxon>
        <taxon>Eurotiomycetidae</taxon>
        <taxon>Eurotiales</taxon>
        <taxon>Aspergillaceae</taxon>
        <taxon>Aspergillus</taxon>
        <taxon>Aspergillus subgen. Circumdati</taxon>
    </lineage>
</organism>
<dbReference type="GeneID" id="37136605"/>
<name>A0A319BVD8_9EURO</name>
<dbReference type="Proteomes" id="UP000248340">
    <property type="component" value="Unassembled WGS sequence"/>
</dbReference>
<dbReference type="RefSeq" id="XP_025485709.1">
    <property type="nucleotide sequence ID" value="XM_025633864.1"/>
</dbReference>
<dbReference type="AlphaFoldDB" id="A0A319BVD8"/>
<gene>
    <name evidence="1" type="ORF">BO82DRAFT_349124</name>
</gene>
<proteinExistence type="predicted"/>
<dbReference type="VEuPathDB" id="FungiDB:BO82DRAFT_349124"/>
<protein>
    <submittedName>
        <fullName evidence="1">Uncharacterized protein</fullName>
    </submittedName>
</protein>
<reference evidence="1 2" key="1">
    <citation type="submission" date="2016-12" db="EMBL/GenBank/DDBJ databases">
        <title>The genomes of Aspergillus section Nigri reveals drivers in fungal speciation.</title>
        <authorList>
            <consortium name="DOE Joint Genome Institute"/>
            <person name="Vesth T.C."/>
            <person name="Nybo J."/>
            <person name="Theobald S."/>
            <person name="Brandl J."/>
            <person name="Frisvad J.C."/>
            <person name="Nielsen K.F."/>
            <person name="Lyhne E.K."/>
            <person name="Kogle M.E."/>
            <person name="Kuo A."/>
            <person name="Riley R."/>
            <person name="Clum A."/>
            <person name="Nolan M."/>
            <person name="Lipzen A."/>
            <person name="Salamov A."/>
            <person name="Henrissat B."/>
            <person name="Wiebenga A."/>
            <person name="De Vries R.P."/>
            <person name="Grigoriev I.V."/>
            <person name="Mortensen U.H."/>
            <person name="Andersen M.R."/>
            <person name="Baker S.E."/>
        </authorList>
    </citation>
    <scope>NUCLEOTIDE SEQUENCE [LARGE SCALE GENOMIC DNA]</scope>
    <source>
        <strain evidence="1 2">CBS 121591</strain>
    </source>
</reference>
<keyword evidence="2" id="KW-1185">Reference proteome</keyword>
<sequence length="120" mass="13866">MSQTTSEIPHLSEDDLPENANTERKIFANWASSVPFKKQAEDFEIHNSVELDIKLAPFLQSLNLSSKVYKHRGILWYRYRDRNMHHFTTAKAMLSSYQSKYLPVVRAPQGSLFEKESGCS</sequence>
<accession>A0A319BVD8</accession>
<evidence type="ECO:0000313" key="2">
    <source>
        <dbReference type="Proteomes" id="UP000248340"/>
    </source>
</evidence>
<dbReference type="EMBL" id="KZ821789">
    <property type="protein sequence ID" value="PYH75509.1"/>
    <property type="molecule type" value="Genomic_DNA"/>
</dbReference>